<dbReference type="OrthoDB" id="6887397at2"/>
<gene>
    <name evidence="2" type="ORF">SAMN05216421_2426</name>
</gene>
<protein>
    <submittedName>
        <fullName evidence="2">Type IV pilus assembly protein PilX</fullName>
    </submittedName>
</protein>
<dbReference type="AlphaFoldDB" id="A0A1H1VY90"/>
<accession>A0A1H1VY90</accession>
<dbReference type="Proteomes" id="UP000243207">
    <property type="component" value="Chromosome I"/>
</dbReference>
<keyword evidence="3" id="KW-1185">Reference proteome</keyword>
<dbReference type="Pfam" id="PF14341">
    <property type="entry name" value="PilX_N"/>
    <property type="match status" value="1"/>
</dbReference>
<dbReference type="InterPro" id="IPR025746">
    <property type="entry name" value="PilX_N_dom"/>
</dbReference>
<reference evidence="3" key="1">
    <citation type="submission" date="2016-10" db="EMBL/GenBank/DDBJ databases">
        <authorList>
            <person name="Varghese N."/>
            <person name="Submissions S."/>
        </authorList>
    </citation>
    <scope>NUCLEOTIDE SEQUENCE [LARGE SCALE GENOMIC DNA]</scope>
    <source>
        <strain evidence="3">NRRL B-51270</strain>
    </source>
</reference>
<organism evidence="2 3">
    <name type="scientific">Halopseudomonas xinjiangensis</name>
    <dbReference type="NCBI Taxonomy" id="487184"/>
    <lineage>
        <taxon>Bacteria</taxon>
        <taxon>Pseudomonadati</taxon>
        <taxon>Pseudomonadota</taxon>
        <taxon>Gammaproteobacteria</taxon>
        <taxon>Pseudomonadales</taxon>
        <taxon>Pseudomonadaceae</taxon>
        <taxon>Halopseudomonas</taxon>
    </lineage>
</organism>
<dbReference type="EMBL" id="LT629736">
    <property type="protein sequence ID" value="SDS89705.1"/>
    <property type="molecule type" value="Genomic_DNA"/>
</dbReference>
<evidence type="ECO:0000259" key="1">
    <source>
        <dbReference type="Pfam" id="PF14341"/>
    </source>
</evidence>
<evidence type="ECO:0000313" key="3">
    <source>
        <dbReference type="Proteomes" id="UP000243207"/>
    </source>
</evidence>
<proteinExistence type="predicted"/>
<dbReference type="RefSeq" id="WP_093395081.1">
    <property type="nucleotide sequence ID" value="NZ_LT629736.1"/>
</dbReference>
<sequence length="165" mass="17644">MDNTFSRTRQQGTVLIVSLMLLVLLTMSSVAGIKASTSQERMAANARIKNDSFQAAEAGLRIAEQALASAPHSIAAPCAAEQCDLSDNALDIDHRGSPGSGWVSVPRSEATNQMDVWYRVVALGSALAPANTRSQAPGELYRILVVSFRGQTRTVLEATYAHTII</sequence>
<evidence type="ECO:0000313" key="2">
    <source>
        <dbReference type="EMBL" id="SDS89705.1"/>
    </source>
</evidence>
<name>A0A1H1VY90_9GAMM</name>
<dbReference type="STRING" id="487184.SAMN05216421_2426"/>
<feature type="domain" description="Type 4 fimbrial biogenesis protein PilX N-terminal" evidence="1">
    <location>
        <begin position="11"/>
        <end position="61"/>
    </location>
</feature>